<dbReference type="Pfam" id="PF00431">
    <property type="entry name" value="CUB"/>
    <property type="match status" value="1"/>
</dbReference>
<evidence type="ECO:0000313" key="5">
    <source>
        <dbReference type="Proteomes" id="UP001164746"/>
    </source>
</evidence>
<keyword evidence="1" id="KW-1015">Disulfide bond</keyword>
<evidence type="ECO:0000259" key="3">
    <source>
        <dbReference type="PROSITE" id="PS01180"/>
    </source>
</evidence>
<reference evidence="4" key="1">
    <citation type="submission" date="2022-11" db="EMBL/GenBank/DDBJ databases">
        <title>Centuries of genome instability and evolution in soft-shell clam transmissible cancer (bioRxiv).</title>
        <authorList>
            <person name="Hart S.F.M."/>
            <person name="Yonemitsu M.A."/>
            <person name="Giersch R.M."/>
            <person name="Beal B.F."/>
            <person name="Arriagada G."/>
            <person name="Davis B.W."/>
            <person name="Ostrander E.A."/>
            <person name="Goff S.P."/>
            <person name="Metzger M.J."/>
        </authorList>
    </citation>
    <scope>NUCLEOTIDE SEQUENCE</scope>
    <source>
        <strain evidence="4">MELC-2E11</strain>
        <tissue evidence="4">Siphon/mantle</tissue>
    </source>
</reference>
<feature type="domain" description="CUB" evidence="3">
    <location>
        <begin position="60"/>
        <end position="171"/>
    </location>
</feature>
<protein>
    <recommendedName>
        <fullName evidence="3">CUB domain-containing protein</fullName>
    </recommendedName>
</protein>
<comment type="caution">
    <text evidence="2">Lacks conserved residue(s) required for the propagation of feature annotation.</text>
</comment>
<dbReference type="InterPro" id="IPR035914">
    <property type="entry name" value="Sperma_CUB_dom_sf"/>
</dbReference>
<evidence type="ECO:0000256" key="2">
    <source>
        <dbReference type="PROSITE-ProRule" id="PRU00059"/>
    </source>
</evidence>
<feature type="non-terminal residue" evidence="4">
    <location>
        <position position="424"/>
    </location>
</feature>
<dbReference type="PROSITE" id="PS01180">
    <property type="entry name" value="CUB"/>
    <property type="match status" value="1"/>
</dbReference>
<accession>A0ABY7FT53</accession>
<proteinExistence type="predicted"/>
<keyword evidence="5" id="KW-1185">Reference proteome</keyword>
<dbReference type="EMBL" id="CP111025">
    <property type="protein sequence ID" value="WAR25405.1"/>
    <property type="molecule type" value="Genomic_DNA"/>
</dbReference>
<name>A0ABY7FT53_MYAAR</name>
<dbReference type="SMART" id="SM00042">
    <property type="entry name" value="CUB"/>
    <property type="match status" value="1"/>
</dbReference>
<evidence type="ECO:0000313" key="4">
    <source>
        <dbReference type="EMBL" id="WAR25405.1"/>
    </source>
</evidence>
<dbReference type="InterPro" id="IPR000859">
    <property type="entry name" value="CUB_dom"/>
</dbReference>
<gene>
    <name evidence="4" type="ORF">MAR_011109</name>
</gene>
<organism evidence="4 5">
    <name type="scientific">Mya arenaria</name>
    <name type="common">Soft-shell clam</name>
    <dbReference type="NCBI Taxonomy" id="6604"/>
    <lineage>
        <taxon>Eukaryota</taxon>
        <taxon>Metazoa</taxon>
        <taxon>Spiralia</taxon>
        <taxon>Lophotrochozoa</taxon>
        <taxon>Mollusca</taxon>
        <taxon>Bivalvia</taxon>
        <taxon>Autobranchia</taxon>
        <taxon>Heteroconchia</taxon>
        <taxon>Euheterodonta</taxon>
        <taxon>Imparidentia</taxon>
        <taxon>Neoheterodontei</taxon>
        <taxon>Myida</taxon>
        <taxon>Myoidea</taxon>
        <taxon>Myidae</taxon>
        <taxon>Mya</taxon>
    </lineage>
</organism>
<sequence>KKGLGHYTGNTQGQHNVATRREARGQMKAHCPATSLRHEPYTNLPRVIFVSPHYFGDTVCNTIIRISPGNTGSLDHMDYSREDCYYLLQAPDGYLVEMTVSMVTFGTKTCSDERIIVRDGVGSHAQSLLEICSEHAEGAKNEVRRGRNLFIEYTNKAGGEGARFQLAYTVVVDNFAQSQSPVGGDNECSGRLLNSDGDFEFTYTTPEIQDKTLCVPSYTVTIRHDHRCERESQCEINQCDNGGTCVKKWSYRNLSLYGGILGGVLQRGRGCLKESRYRSTEHLPEGFRGPKNEEGTVGNMVFLTCSAPNAKDILWIKDGMVIDFEENKRMKTKGTTRVKLHTPKIAEARRLHISRSFNLEYSTKCGRSVHDQTRESSAIGVISKGDDAIPKENPWHVTMFHLKLPAALTFCREERRRSRPKMFN</sequence>
<evidence type="ECO:0000256" key="1">
    <source>
        <dbReference type="ARBA" id="ARBA00023157"/>
    </source>
</evidence>
<dbReference type="SUPFAM" id="SSF49854">
    <property type="entry name" value="Spermadhesin, CUB domain"/>
    <property type="match status" value="1"/>
</dbReference>
<dbReference type="Proteomes" id="UP001164746">
    <property type="component" value="Chromosome 14"/>
</dbReference>
<dbReference type="Gene3D" id="2.60.120.290">
    <property type="entry name" value="Spermadhesin, CUB domain"/>
    <property type="match status" value="1"/>
</dbReference>